<dbReference type="AlphaFoldDB" id="A0A2T1D6W2"/>
<sequence length="68" mass="7843">MSVVLAPPTLHLPLMFQKRFALYEEHRKGSQNHIAQTLARRITRLARVWDLTHRLGKIDSNHQAASQS</sequence>
<dbReference type="Proteomes" id="UP000238634">
    <property type="component" value="Unassembled WGS sequence"/>
</dbReference>
<gene>
    <name evidence="1" type="ORF">C7B65_22275</name>
</gene>
<dbReference type="EMBL" id="PVWG01000045">
    <property type="protein sequence ID" value="PSB16252.1"/>
    <property type="molecule type" value="Genomic_DNA"/>
</dbReference>
<name>A0A2T1D6W2_9CYAN</name>
<protein>
    <recommendedName>
        <fullName evidence="3">Transposase</fullName>
    </recommendedName>
</protein>
<evidence type="ECO:0000313" key="2">
    <source>
        <dbReference type="Proteomes" id="UP000238634"/>
    </source>
</evidence>
<evidence type="ECO:0008006" key="3">
    <source>
        <dbReference type="Google" id="ProtNLM"/>
    </source>
</evidence>
<proteinExistence type="predicted"/>
<accession>A0A2T1D6W2</accession>
<comment type="caution">
    <text evidence="1">The sequence shown here is derived from an EMBL/GenBank/DDBJ whole genome shotgun (WGS) entry which is preliminary data.</text>
</comment>
<organism evidence="1 2">
    <name type="scientific">Phormidesmis priestleyi ULC007</name>
    <dbReference type="NCBI Taxonomy" id="1920490"/>
    <lineage>
        <taxon>Bacteria</taxon>
        <taxon>Bacillati</taxon>
        <taxon>Cyanobacteriota</taxon>
        <taxon>Cyanophyceae</taxon>
        <taxon>Leptolyngbyales</taxon>
        <taxon>Leptolyngbyaceae</taxon>
        <taxon>Phormidesmis</taxon>
    </lineage>
</organism>
<evidence type="ECO:0000313" key="1">
    <source>
        <dbReference type="EMBL" id="PSB16252.1"/>
    </source>
</evidence>
<keyword evidence="2" id="KW-1185">Reference proteome</keyword>
<reference evidence="1 2" key="2">
    <citation type="submission" date="2018-03" db="EMBL/GenBank/DDBJ databases">
        <title>The ancient ancestry and fast evolution of plastids.</title>
        <authorList>
            <person name="Moore K.R."/>
            <person name="Magnabosco C."/>
            <person name="Momper L."/>
            <person name="Gold D.A."/>
            <person name="Bosak T."/>
            <person name="Fournier G.P."/>
        </authorList>
    </citation>
    <scope>NUCLEOTIDE SEQUENCE [LARGE SCALE GENOMIC DNA]</scope>
    <source>
        <strain evidence="1 2">ULC007</strain>
    </source>
</reference>
<reference evidence="1 2" key="1">
    <citation type="submission" date="2018-02" db="EMBL/GenBank/DDBJ databases">
        <authorList>
            <person name="Cohen D.B."/>
            <person name="Kent A.D."/>
        </authorList>
    </citation>
    <scope>NUCLEOTIDE SEQUENCE [LARGE SCALE GENOMIC DNA]</scope>
    <source>
        <strain evidence="1 2">ULC007</strain>
    </source>
</reference>